<protein>
    <recommendedName>
        <fullName evidence="4">DUF2059 domain-containing protein</fullName>
    </recommendedName>
</protein>
<evidence type="ECO:0000313" key="3">
    <source>
        <dbReference type="Proteomes" id="UP001596422"/>
    </source>
</evidence>
<reference evidence="3" key="1">
    <citation type="journal article" date="2019" name="Int. J. Syst. Evol. Microbiol.">
        <title>The Global Catalogue of Microorganisms (GCM) 10K type strain sequencing project: providing services to taxonomists for standard genome sequencing and annotation.</title>
        <authorList>
            <consortium name="The Broad Institute Genomics Platform"/>
            <consortium name="The Broad Institute Genome Sequencing Center for Infectious Disease"/>
            <person name="Wu L."/>
            <person name="Ma J."/>
        </authorList>
    </citation>
    <scope>NUCLEOTIDE SEQUENCE [LARGE SCALE GENOMIC DNA]</scope>
    <source>
        <strain evidence="3">NBRC 111756</strain>
    </source>
</reference>
<feature type="signal peptide" evidence="1">
    <location>
        <begin position="1"/>
        <end position="27"/>
    </location>
</feature>
<dbReference type="EMBL" id="JBHSWE010000001">
    <property type="protein sequence ID" value="MFC6669374.1"/>
    <property type="molecule type" value="Genomic_DNA"/>
</dbReference>
<gene>
    <name evidence="2" type="ORF">ACFQDL_04125</name>
</gene>
<sequence>MSSTKGSFFCIWLLPLMLFGVAFQAQANSPLSRQLAEAYVSLLPQVRAFSDRLDPVLGQQLQGELQPRSGEPFQPHRKGLEILRQRQAGDYRELTGLVRQGGFASAEDWARVGDQVLLGYAALKADQAGPELLQLAAGMDGMDPQMLALMPPQLQARMTQLAVLARVVAAVEPADRAIVRPLLPRLDAYWRRDWQQYRE</sequence>
<keyword evidence="1" id="KW-0732">Signal</keyword>
<accession>A0ABW1ZW14</accession>
<dbReference type="Proteomes" id="UP001596422">
    <property type="component" value="Unassembled WGS sequence"/>
</dbReference>
<proteinExistence type="predicted"/>
<name>A0ABW1ZW14_9GAMM</name>
<comment type="caution">
    <text evidence="2">The sequence shown here is derived from an EMBL/GenBank/DDBJ whole genome shotgun (WGS) entry which is preliminary data.</text>
</comment>
<evidence type="ECO:0000313" key="2">
    <source>
        <dbReference type="EMBL" id="MFC6669374.1"/>
    </source>
</evidence>
<evidence type="ECO:0000256" key="1">
    <source>
        <dbReference type="SAM" id="SignalP"/>
    </source>
</evidence>
<organism evidence="2 3">
    <name type="scientific">Marinobacterium aestuariivivens</name>
    <dbReference type="NCBI Taxonomy" id="1698799"/>
    <lineage>
        <taxon>Bacteria</taxon>
        <taxon>Pseudomonadati</taxon>
        <taxon>Pseudomonadota</taxon>
        <taxon>Gammaproteobacteria</taxon>
        <taxon>Oceanospirillales</taxon>
        <taxon>Oceanospirillaceae</taxon>
        <taxon>Marinobacterium</taxon>
    </lineage>
</organism>
<dbReference type="RefSeq" id="WP_379907933.1">
    <property type="nucleotide sequence ID" value="NZ_JBHSWE010000001.1"/>
</dbReference>
<feature type="chain" id="PRO_5046007351" description="DUF2059 domain-containing protein" evidence="1">
    <location>
        <begin position="28"/>
        <end position="199"/>
    </location>
</feature>
<keyword evidence="3" id="KW-1185">Reference proteome</keyword>
<evidence type="ECO:0008006" key="4">
    <source>
        <dbReference type="Google" id="ProtNLM"/>
    </source>
</evidence>